<dbReference type="AlphaFoldDB" id="A0A2P4P982"/>
<organism evidence="1 2">
    <name type="scientific">Rhizophagus irregularis (strain DAOM 181602 / DAOM 197198 / MUCL 43194)</name>
    <name type="common">Arbuscular mycorrhizal fungus</name>
    <name type="synonym">Glomus intraradices</name>
    <dbReference type="NCBI Taxonomy" id="747089"/>
    <lineage>
        <taxon>Eukaryota</taxon>
        <taxon>Fungi</taxon>
        <taxon>Fungi incertae sedis</taxon>
        <taxon>Mucoromycota</taxon>
        <taxon>Glomeromycotina</taxon>
        <taxon>Glomeromycetes</taxon>
        <taxon>Glomerales</taxon>
        <taxon>Glomeraceae</taxon>
        <taxon>Rhizophagus</taxon>
    </lineage>
</organism>
<name>A0A2P4P982_RHIID</name>
<reference evidence="1 2" key="2">
    <citation type="journal article" date="2018" name="New Phytol.">
        <title>High intraspecific genome diversity in the model arbuscular mycorrhizal symbiont Rhizophagus irregularis.</title>
        <authorList>
            <person name="Chen E.C.H."/>
            <person name="Morin E."/>
            <person name="Beaudet D."/>
            <person name="Noel J."/>
            <person name="Yildirir G."/>
            <person name="Ndikumana S."/>
            <person name="Charron P."/>
            <person name="St-Onge C."/>
            <person name="Giorgi J."/>
            <person name="Kruger M."/>
            <person name="Marton T."/>
            <person name="Ropars J."/>
            <person name="Grigoriev I.V."/>
            <person name="Hainaut M."/>
            <person name="Henrissat B."/>
            <person name="Roux C."/>
            <person name="Martin F."/>
            <person name="Corradi N."/>
        </authorList>
    </citation>
    <scope>NUCLEOTIDE SEQUENCE [LARGE SCALE GENOMIC DNA]</scope>
    <source>
        <strain evidence="1 2">DAOM 197198</strain>
    </source>
</reference>
<accession>A0A2P4P982</accession>
<evidence type="ECO:0000313" key="1">
    <source>
        <dbReference type="EMBL" id="POG61917.1"/>
    </source>
</evidence>
<dbReference type="Proteomes" id="UP000018888">
    <property type="component" value="Unassembled WGS sequence"/>
</dbReference>
<evidence type="ECO:0000313" key="2">
    <source>
        <dbReference type="Proteomes" id="UP000018888"/>
    </source>
</evidence>
<dbReference type="VEuPathDB" id="FungiDB:RhiirFUN_013916"/>
<keyword evidence="2" id="KW-1185">Reference proteome</keyword>
<gene>
    <name evidence="1" type="ORF">GLOIN_2v1786023</name>
</gene>
<dbReference type="EMBL" id="AUPC02000321">
    <property type="protein sequence ID" value="POG61917.1"/>
    <property type="molecule type" value="Genomic_DNA"/>
</dbReference>
<proteinExistence type="predicted"/>
<comment type="caution">
    <text evidence="1">The sequence shown here is derived from an EMBL/GenBank/DDBJ whole genome shotgun (WGS) entry which is preliminary data.</text>
</comment>
<sequence>MSPSLSYFYPESITECQRFWVYLRKLNFLNPMETKTDFKSLGGESKLSDQLKNFSNLAKKARQEYIIEVFYKKSSVLSFLPIPITQQEAMVESIHKQCYGIGSKRKSKLLAILQEVRNLQSVDNELDDIDVV</sequence>
<reference evidence="1 2" key="1">
    <citation type="journal article" date="2013" name="Proc. Natl. Acad. Sci. U.S.A.">
        <title>Genome of an arbuscular mycorrhizal fungus provides insight into the oldest plant symbiosis.</title>
        <authorList>
            <person name="Tisserant E."/>
            <person name="Malbreil M."/>
            <person name="Kuo A."/>
            <person name="Kohler A."/>
            <person name="Symeonidi A."/>
            <person name="Balestrini R."/>
            <person name="Charron P."/>
            <person name="Duensing N."/>
            <person name="Frei Dit Frey N."/>
            <person name="Gianinazzi-Pearson V."/>
            <person name="Gilbert L.B."/>
            <person name="Handa Y."/>
            <person name="Herr J.R."/>
            <person name="Hijri M."/>
            <person name="Koul R."/>
            <person name="Kawaguchi M."/>
            <person name="Krajinski F."/>
            <person name="Lammers P.J."/>
            <person name="Masclaux F.G."/>
            <person name="Murat C."/>
            <person name="Morin E."/>
            <person name="Ndikumana S."/>
            <person name="Pagni M."/>
            <person name="Petitpierre D."/>
            <person name="Requena N."/>
            <person name="Rosikiewicz P."/>
            <person name="Riley R."/>
            <person name="Saito K."/>
            <person name="San Clemente H."/>
            <person name="Shapiro H."/>
            <person name="van Tuinen D."/>
            <person name="Becard G."/>
            <person name="Bonfante P."/>
            <person name="Paszkowski U."/>
            <person name="Shachar-Hill Y.Y."/>
            <person name="Tuskan G.A."/>
            <person name="Young P.W."/>
            <person name="Sanders I.R."/>
            <person name="Henrissat B."/>
            <person name="Rensing S.A."/>
            <person name="Grigoriev I.V."/>
            <person name="Corradi N."/>
            <person name="Roux C."/>
            <person name="Martin F."/>
        </authorList>
    </citation>
    <scope>NUCLEOTIDE SEQUENCE [LARGE SCALE GENOMIC DNA]</scope>
    <source>
        <strain evidence="1 2">DAOM 197198</strain>
    </source>
</reference>
<protein>
    <submittedName>
        <fullName evidence="1">Uncharacterized protein</fullName>
    </submittedName>
</protein>